<feature type="transmembrane region" description="Helical" evidence="1">
    <location>
        <begin position="31"/>
        <end position="47"/>
    </location>
</feature>
<sequence>MKNRKKYYMIMLPSLVLAILISYMLPTEQKYWGLSVIIIGWVVYYFIKQTNKKKG</sequence>
<reference evidence="2" key="1">
    <citation type="submission" date="2020-04" db="EMBL/GenBank/DDBJ databases">
        <title>Phage recombination drives evolution of spore-forming Bacilli.</title>
        <authorList>
            <person name="Dragos A."/>
            <person name="Kovacs A.T."/>
        </authorList>
    </citation>
    <scope>NUCLEOTIDE SEQUENCE</scope>
    <source>
        <strain evidence="2">168</strain>
    </source>
</reference>
<gene>
    <name evidence="2" type="ORF">HIR78_11355</name>
</gene>
<keyword evidence="1" id="KW-1133">Transmembrane helix</keyword>
<name>A0A6M3ZBX7_BACSU</name>
<accession>A0A6M3ZBX7</accession>
<dbReference type="AlphaFoldDB" id="A0A6M3ZBX7"/>
<evidence type="ECO:0000256" key="1">
    <source>
        <dbReference type="SAM" id="Phobius"/>
    </source>
</evidence>
<feature type="transmembrane region" description="Helical" evidence="1">
    <location>
        <begin position="7"/>
        <end position="25"/>
    </location>
</feature>
<proteinExistence type="predicted"/>
<keyword evidence="1" id="KW-0812">Transmembrane</keyword>
<keyword evidence="1" id="KW-0472">Membrane</keyword>
<dbReference type="EMBL" id="CP052842">
    <property type="protein sequence ID" value="QJP88588.1"/>
    <property type="molecule type" value="Genomic_DNA"/>
</dbReference>
<protein>
    <submittedName>
        <fullName evidence="2">Uncharacterized protein</fullName>
    </submittedName>
</protein>
<evidence type="ECO:0000313" key="2">
    <source>
        <dbReference type="EMBL" id="QJP88588.1"/>
    </source>
</evidence>
<dbReference type="RefSeq" id="WP_162985140.1">
    <property type="nucleotide sequence ID" value="NZ_CP051860.2"/>
</dbReference>
<organism evidence="2">
    <name type="scientific">Bacillus subtilis (strain 168)</name>
    <dbReference type="NCBI Taxonomy" id="224308"/>
    <lineage>
        <taxon>Bacteria</taxon>
        <taxon>Bacillati</taxon>
        <taxon>Bacillota</taxon>
        <taxon>Bacilli</taxon>
        <taxon>Bacillales</taxon>
        <taxon>Bacillaceae</taxon>
        <taxon>Bacillus</taxon>
    </lineage>
</organism>